<reference evidence="3 4" key="1">
    <citation type="submission" date="2019-06" db="EMBL/GenBank/DDBJ databases">
        <title>Draft genome sequences of 15 bacterial species constituting the stable defined intestinal microbiota of the GM15 gnotobiotic mouse model.</title>
        <authorList>
            <person name="Elie C."/>
            <person name="Mathieu A."/>
            <person name="Saliou A."/>
            <person name="Darnaud M."/>
            <person name="Leulier F."/>
            <person name="Tamellini A."/>
        </authorList>
    </citation>
    <scope>NUCLEOTIDE SEQUENCE [LARGE SCALE GENOMIC DNA]</scope>
    <source>
        <strain evidence="3 4">JM4-15</strain>
    </source>
</reference>
<keyword evidence="1" id="KW-0812">Transmembrane</keyword>
<evidence type="ECO:0000313" key="4">
    <source>
        <dbReference type="Proteomes" id="UP000462501"/>
    </source>
</evidence>
<organism evidence="3 4">
    <name type="scientific">Anaerotruncus colihominis</name>
    <dbReference type="NCBI Taxonomy" id="169435"/>
    <lineage>
        <taxon>Bacteria</taxon>
        <taxon>Bacillati</taxon>
        <taxon>Bacillota</taxon>
        <taxon>Clostridia</taxon>
        <taxon>Eubacteriales</taxon>
        <taxon>Oscillospiraceae</taxon>
        <taxon>Anaerotruncus</taxon>
    </lineage>
</organism>
<sequence>MIYNNEEQKRRFEDELFNTALLGLLEIEGRELIEENERLYAEAKQQVPSGAQIRQIRRMFQQHQRHLRMQNTLKYTAPVLARAAAYFLVFSVGTGTILFASADAWEVLYQLMSFRHDKYTQIYPPQEAETNPADYTPYISAGMSFAPTYLPDKMDLDNIEKTRYSLNASYSNSDDLSLYLLFRQIVPTSEAAVHLDTENAEMVRGILIDNSEGLLVVKEGSTQIMWSVKGSLLSVSTNLSTDEAILFAEGIQHLQD</sequence>
<evidence type="ECO:0000256" key="1">
    <source>
        <dbReference type="SAM" id="Phobius"/>
    </source>
</evidence>
<dbReference type="AlphaFoldDB" id="A0A845STH4"/>
<protein>
    <submittedName>
        <fullName evidence="3">DUF4367 domain-containing protein</fullName>
    </submittedName>
</protein>
<dbReference type="EMBL" id="VIQT01000002">
    <property type="protein sequence ID" value="NDO37730.1"/>
    <property type="molecule type" value="Genomic_DNA"/>
</dbReference>
<keyword evidence="1" id="KW-0472">Membrane</keyword>
<gene>
    <name evidence="3" type="ORF">FMM72_00455</name>
</gene>
<dbReference type="InterPro" id="IPR025377">
    <property type="entry name" value="DUF4367"/>
</dbReference>
<feature type="domain" description="DUF4367" evidence="2">
    <location>
        <begin position="145"/>
        <end position="251"/>
    </location>
</feature>
<dbReference type="RefSeq" id="WP_162220213.1">
    <property type="nucleotide sequence ID" value="NZ_VIQT01000002.1"/>
</dbReference>
<dbReference type="Pfam" id="PF14285">
    <property type="entry name" value="DUF4367"/>
    <property type="match status" value="1"/>
</dbReference>
<evidence type="ECO:0000313" key="3">
    <source>
        <dbReference type="EMBL" id="NDO37730.1"/>
    </source>
</evidence>
<keyword evidence="1" id="KW-1133">Transmembrane helix</keyword>
<proteinExistence type="predicted"/>
<comment type="caution">
    <text evidence="3">The sequence shown here is derived from an EMBL/GenBank/DDBJ whole genome shotgun (WGS) entry which is preliminary data.</text>
</comment>
<feature type="transmembrane region" description="Helical" evidence="1">
    <location>
        <begin position="83"/>
        <end position="105"/>
    </location>
</feature>
<name>A0A845STH4_9FIRM</name>
<accession>A0A845STH4</accession>
<dbReference type="Proteomes" id="UP000462501">
    <property type="component" value="Unassembled WGS sequence"/>
</dbReference>
<evidence type="ECO:0000259" key="2">
    <source>
        <dbReference type="Pfam" id="PF14285"/>
    </source>
</evidence>